<dbReference type="AlphaFoldDB" id="A0A6C0BP85"/>
<dbReference type="SUPFAM" id="SSF51230">
    <property type="entry name" value="Single hybrid motif"/>
    <property type="match status" value="1"/>
</dbReference>
<proteinExistence type="predicted"/>
<reference evidence="1" key="1">
    <citation type="journal article" date="2020" name="Nature">
        <title>Giant virus diversity and host interactions through global metagenomics.</title>
        <authorList>
            <person name="Schulz F."/>
            <person name="Roux S."/>
            <person name="Paez-Espino D."/>
            <person name="Jungbluth S."/>
            <person name="Walsh D.A."/>
            <person name="Denef V.J."/>
            <person name="McMahon K.D."/>
            <person name="Konstantinidis K.T."/>
            <person name="Eloe-Fadrosh E.A."/>
            <person name="Kyrpides N.C."/>
            <person name="Woyke T."/>
        </authorList>
    </citation>
    <scope>NUCLEOTIDE SEQUENCE</scope>
    <source>
        <strain evidence="1">GVMAG-M-3300017989-17</strain>
    </source>
</reference>
<name>A0A6C0BP85_9ZZZZ</name>
<sequence>MYFSLTKTTVYGSAANEGSTVKVGVYDLVIEHDNQPLAYVAFVDGCVQARQINLDAQVPWENRITALHFIHSCQSQLWKRVAVEATRLGLKMK</sequence>
<dbReference type="InterPro" id="IPR011053">
    <property type="entry name" value="Single_hybrid_motif"/>
</dbReference>
<evidence type="ECO:0000313" key="1">
    <source>
        <dbReference type="EMBL" id="QHS93419.1"/>
    </source>
</evidence>
<protein>
    <submittedName>
        <fullName evidence="1">Uncharacterized protein</fullName>
    </submittedName>
</protein>
<accession>A0A6C0BP85</accession>
<dbReference type="EMBL" id="MN739203">
    <property type="protein sequence ID" value="QHS93419.1"/>
    <property type="molecule type" value="Genomic_DNA"/>
</dbReference>
<organism evidence="1">
    <name type="scientific">viral metagenome</name>
    <dbReference type="NCBI Taxonomy" id="1070528"/>
    <lineage>
        <taxon>unclassified sequences</taxon>
        <taxon>metagenomes</taxon>
        <taxon>organismal metagenomes</taxon>
    </lineage>
</organism>